<dbReference type="EMBL" id="JASBWV010000029">
    <property type="protein sequence ID" value="KAJ9118408.1"/>
    <property type="molecule type" value="Genomic_DNA"/>
</dbReference>
<evidence type="ECO:0000313" key="2">
    <source>
        <dbReference type="Proteomes" id="UP001234202"/>
    </source>
</evidence>
<name>A0ACC2X3Q9_9TREE</name>
<sequence length="812" mass="87816">MRLDTTTNKRFGYAIWAASASLFTLTSAQSSAAGGATTTSAPSLSRTVPLVTASQSSSTGQAVAASSLSAAESVTTLTVYPSQLTAQTTYVPTTTTNTGSSSVVAASTSVPSPTAALNSTVNEGILPRQQYLCAGGANATYCPGELLQLVQLSGIFGDSKTFPDKPTKYSLNETYFAFSQLVQGKQGNVTVGDVVQFVEGYFQGEGLELVPAQIENFTASPAFLDDVDDVVYKGFASVVHGYWTLLIRVVVPGGRYREVYYWDSFWIMEGLLKSELYNYANDLLNNFMDLIDAYGFVPNGGRKYYLNRSQPPVFTLMVNAYVLATGNTTVLERALPLLDAELEWWRVNRTISVTSPYTNKTHSVAHFAVNNTAPRPEGYVEDYKTVFGAEPALNTSARESLYSELASGAESGWDYSGRWSKEISYNKSDAYGNLRKLNVKAIVPVDLNALLYADHVILANLYEVYMNSTMGGSSGNSANTTMMSNSTMSSSMNMTSKVAAHRMIASEMNAAILDLCWDPVKSWFYDFNTTANARSPVYHAGGTFPLWHNITPPEIATNETAALNVFQGLRFIAGTYAGLPAASTLLDTGLNWDINAWPPHAYTAIKAFEAIGRLYPNGTVLDQVVTTNFSLVPAGQFGMNQTQLPVQNASLVSRNTATFRADLTAIQKGKPWWQALAIEFANRYMQSAFCSWYSTGGSIPNLLQSLPNSTDTGEYLQASVSLDWALIVLIDFIGHIFEKFSLLDPDAAGGGGEYTVVIGFGWSNGVILHTAGEYGQYLAPPSCPLIQVVEANATSTGNSTAMMQGFRIPPAK</sequence>
<organism evidence="1 2">
    <name type="scientific">Naganishia onofrii</name>
    <dbReference type="NCBI Taxonomy" id="1851511"/>
    <lineage>
        <taxon>Eukaryota</taxon>
        <taxon>Fungi</taxon>
        <taxon>Dikarya</taxon>
        <taxon>Basidiomycota</taxon>
        <taxon>Agaricomycotina</taxon>
        <taxon>Tremellomycetes</taxon>
        <taxon>Filobasidiales</taxon>
        <taxon>Filobasidiaceae</taxon>
        <taxon>Naganishia</taxon>
    </lineage>
</organism>
<dbReference type="Proteomes" id="UP001234202">
    <property type="component" value="Unassembled WGS sequence"/>
</dbReference>
<evidence type="ECO:0000313" key="1">
    <source>
        <dbReference type="EMBL" id="KAJ9118408.1"/>
    </source>
</evidence>
<keyword evidence="2" id="KW-1185">Reference proteome</keyword>
<protein>
    <submittedName>
        <fullName evidence="1">Uncharacterized protein</fullName>
    </submittedName>
</protein>
<comment type="caution">
    <text evidence="1">The sequence shown here is derived from an EMBL/GenBank/DDBJ whole genome shotgun (WGS) entry which is preliminary data.</text>
</comment>
<proteinExistence type="predicted"/>
<gene>
    <name evidence="1" type="ORF">QFC24_006237</name>
</gene>
<reference evidence="1" key="1">
    <citation type="submission" date="2023-04" db="EMBL/GenBank/DDBJ databases">
        <title>Draft Genome sequencing of Naganishia species isolated from polar environments using Oxford Nanopore Technology.</title>
        <authorList>
            <person name="Leo P."/>
            <person name="Venkateswaran K."/>
        </authorList>
    </citation>
    <scope>NUCLEOTIDE SEQUENCE</scope>
    <source>
        <strain evidence="1">DBVPG 5303</strain>
    </source>
</reference>
<accession>A0ACC2X3Q9</accession>